<evidence type="ECO:0000313" key="2">
    <source>
        <dbReference type="Proteomes" id="UP000663879"/>
    </source>
</evidence>
<organism evidence="1 2">
    <name type="scientific">Brachionus calyciflorus</name>
    <dbReference type="NCBI Taxonomy" id="104777"/>
    <lineage>
        <taxon>Eukaryota</taxon>
        <taxon>Metazoa</taxon>
        <taxon>Spiralia</taxon>
        <taxon>Gnathifera</taxon>
        <taxon>Rotifera</taxon>
        <taxon>Eurotatoria</taxon>
        <taxon>Monogononta</taxon>
        <taxon>Pseudotrocha</taxon>
        <taxon>Ploima</taxon>
        <taxon>Brachionidae</taxon>
        <taxon>Brachionus</taxon>
    </lineage>
</organism>
<accession>A0A814FFD9</accession>
<comment type="caution">
    <text evidence="1">The sequence shown here is derived from an EMBL/GenBank/DDBJ whole genome shotgun (WGS) entry which is preliminary data.</text>
</comment>
<keyword evidence="2" id="KW-1185">Reference proteome</keyword>
<name>A0A814FFD9_9BILA</name>
<reference evidence="1" key="1">
    <citation type="submission" date="2021-02" db="EMBL/GenBank/DDBJ databases">
        <authorList>
            <person name="Nowell W R."/>
        </authorList>
    </citation>
    <scope>NUCLEOTIDE SEQUENCE</scope>
    <source>
        <strain evidence="1">Ploen Becks lab</strain>
    </source>
</reference>
<dbReference type="AlphaFoldDB" id="A0A814FFD9"/>
<gene>
    <name evidence="1" type="ORF">OXX778_LOCUS15423</name>
</gene>
<dbReference type="Proteomes" id="UP000663879">
    <property type="component" value="Unassembled WGS sequence"/>
</dbReference>
<evidence type="ECO:0000313" key="1">
    <source>
        <dbReference type="EMBL" id="CAF0981048.1"/>
    </source>
</evidence>
<proteinExistence type="predicted"/>
<dbReference type="EMBL" id="CAJNOC010003402">
    <property type="protein sequence ID" value="CAF0981048.1"/>
    <property type="molecule type" value="Genomic_DNA"/>
</dbReference>
<protein>
    <submittedName>
        <fullName evidence="1">Uncharacterized protein</fullName>
    </submittedName>
</protein>
<sequence>MDFHDAFEYIENLSSQVGNGIHLELKINDLEVDNSKSKEYGIKTRSKTKPILGENKNLLNIQANKKREKKQKDKRKSIVKLAVDVSSDKENSICEDEPSIIILDDEQSDDIIIIDQVTNDEDFRELIEKSFVQKVKTNSHGKNFSNFKQFTFEVLRTIFSKQELSNGIFLDHTKRSHSNVRRRDFDQEKTKLFKDVIKVHYSLNDKQFESFWQQKRSEINQMIAFGKF</sequence>